<dbReference type="InterPro" id="IPR036640">
    <property type="entry name" value="ABC1_TM_sf"/>
</dbReference>
<dbReference type="PROSITE" id="PS50929">
    <property type="entry name" value="ABC_TM1F"/>
    <property type="match status" value="1"/>
</dbReference>
<keyword evidence="4" id="KW-0067">ATP-binding</keyword>
<accession>A0ABN4X1P5</accession>
<organism evidence="10 11">
    <name type="scientific">Thioclava nitratireducens</name>
    <dbReference type="NCBI Taxonomy" id="1915078"/>
    <lineage>
        <taxon>Bacteria</taxon>
        <taxon>Pseudomonadati</taxon>
        <taxon>Pseudomonadota</taxon>
        <taxon>Alphaproteobacteria</taxon>
        <taxon>Rhodobacterales</taxon>
        <taxon>Paracoccaceae</taxon>
        <taxon>Thioclava</taxon>
    </lineage>
</organism>
<dbReference type="NCBIfam" id="TIGR01842">
    <property type="entry name" value="type_I_sec_PrtD"/>
    <property type="match status" value="1"/>
</dbReference>
<dbReference type="RefSeq" id="WP_075775435.1">
    <property type="nucleotide sequence ID" value="NZ_CP019437.1"/>
</dbReference>
<dbReference type="Gene3D" id="3.40.50.300">
    <property type="entry name" value="P-loop containing nucleotide triphosphate hydrolases"/>
    <property type="match status" value="1"/>
</dbReference>
<comment type="subcellular location">
    <subcellularLocation>
        <location evidence="1">Cell membrane</location>
        <topology evidence="1">Multi-pass membrane protein</topology>
    </subcellularLocation>
</comment>
<evidence type="ECO:0000313" key="11">
    <source>
        <dbReference type="Proteomes" id="UP000185622"/>
    </source>
</evidence>
<name>A0ABN4X1P5_9RHOB</name>
<dbReference type="EMBL" id="CP019437">
    <property type="protein sequence ID" value="AQS46401.1"/>
    <property type="molecule type" value="Genomic_DNA"/>
</dbReference>
<evidence type="ECO:0000256" key="6">
    <source>
        <dbReference type="ARBA" id="ARBA00023136"/>
    </source>
</evidence>
<evidence type="ECO:0000256" key="2">
    <source>
        <dbReference type="ARBA" id="ARBA00022692"/>
    </source>
</evidence>
<proteinExistence type="predicted"/>
<feature type="transmembrane region" description="Helical" evidence="7">
    <location>
        <begin position="33"/>
        <end position="58"/>
    </location>
</feature>
<feature type="domain" description="ABC transmembrane type-1" evidence="9">
    <location>
        <begin position="34"/>
        <end position="312"/>
    </location>
</feature>
<dbReference type="Pfam" id="PF00664">
    <property type="entry name" value="ABC_membrane"/>
    <property type="match status" value="1"/>
</dbReference>
<evidence type="ECO:0000256" key="3">
    <source>
        <dbReference type="ARBA" id="ARBA00022741"/>
    </source>
</evidence>
<keyword evidence="5 7" id="KW-1133">Transmembrane helix</keyword>
<evidence type="ECO:0008006" key="12">
    <source>
        <dbReference type="Google" id="ProtNLM"/>
    </source>
</evidence>
<gene>
    <name evidence="10" type="ORF">BMG03_00285</name>
</gene>
<dbReference type="Pfam" id="PF00005">
    <property type="entry name" value="ABC_tran"/>
    <property type="match status" value="1"/>
</dbReference>
<feature type="transmembrane region" description="Helical" evidence="7">
    <location>
        <begin position="140"/>
        <end position="159"/>
    </location>
</feature>
<keyword evidence="11" id="KW-1185">Reference proteome</keyword>
<dbReference type="InterPro" id="IPR011527">
    <property type="entry name" value="ABC1_TM_dom"/>
</dbReference>
<dbReference type="SMART" id="SM00382">
    <property type="entry name" value="AAA"/>
    <property type="match status" value="1"/>
</dbReference>
<dbReference type="InterPro" id="IPR027417">
    <property type="entry name" value="P-loop_NTPase"/>
</dbReference>
<evidence type="ECO:0000256" key="7">
    <source>
        <dbReference type="SAM" id="Phobius"/>
    </source>
</evidence>
<dbReference type="InterPro" id="IPR003593">
    <property type="entry name" value="AAA+_ATPase"/>
</dbReference>
<feature type="domain" description="ABC transporter" evidence="8">
    <location>
        <begin position="343"/>
        <end position="579"/>
    </location>
</feature>
<keyword evidence="3" id="KW-0547">Nucleotide-binding</keyword>
<dbReference type="SUPFAM" id="SSF52540">
    <property type="entry name" value="P-loop containing nucleoside triphosphate hydrolases"/>
    <property type="match status" value="1"/>
</dbReference>
<evidence type="ECO:0000256" key="4">
    <source>
        <dbReference type="ARBA" id="ARBA00022840"/>
    </source>
</evidence>
<dbReference type="Gene3D" id="1.20.1560.10">
    <property type="entry name" value="ABC transporter type 1, transmembrane domain"/>
    <property type="match status" value="1"/>
</dbReference>
<feature type="transmembrane region" description="Helical" evidence="7">
    <location>
        <begin position="70"/>
        <end position="90"/>
    </location>
</feature>
<dbReference type="InterPro" id="IPR010128">
    <property type="entry name" value="ATPase_T1SS_PrtD-like"/>
</dbReference>
<dbReference type="InterPro" id="IPR003439">
    <property type="entry name" value="ABC_transporter-like_ATP-bd"/>
</dbReference>
<evidence type="ECO:0000259" key="9">
    <source>
        <dbReference type="PROSITE" id="PS50929"/>
    </source>
</evidence>
<keyword evidence="2 7" id="KW-0812">Transmembrane</keyword>
<dbReference type="InterPro" id="IPR039421">
    <property type="entry name" value="Type_1_exporter"/>
</dbReference>
<dbReference type="PANTHER" id="PTHR24221">
    <property type="entry name" value="ATP-BINDING CASSETTE SUB-FAMILY B"/>
    <property type="match status" value="1"/>
</dbReference>
<evidence type="ECO:0000256" key="1">
    <source>
        <dbReference type="ARBA" id="ARBA00004651"/>
    </source>
</evidence>
<evidence type="ECO:0000313" key="10">
    <source>
        <dbReference type="EMBL" id="AQS46401.1"/>
    </source>
</evidence>
<protein>
    <recommendedName>
        <fullName evidence="12">Type I secretion system permease/ATPase</fullName>
    </recommendedName>
</protein>
<dbReference type="PROSITE" id="PS50893">
    <property type="entry name" value="ABC_TRANSPORTER_2"/>
    <property type="match status" value="1"/>
</dbReference>
<reference evidence="10 11" key="1">
    <citation type="submission" date="2017-01" db="EMBL/GenBank/DDBJ databases">
        <title>The complete genome sequence of a sulfur-oxidizing marine bacterium Thioclava sp. 25B10_4T.</title>
        <authorList>
            <person name="Liu Y."/>
            <person name="Lai Q."/>
            <person name="Shao Z."/>
        </authorList>
    </citation>
    <scope>NUCLEOTIDE SEQUENCE [LARGE SCALE GENOMIC DNA]</scope>
    <source>
        <strain evidence="10 11">25B10_4</strain>
    </source>
</reference>
<evidence type="ECO:0000256" key="5">
    <source>
        <dbReference type="ARBA" id="ARBA00022989"/>
    </source>
</evidence>
<feature type="transmembrane region" description="Helical" evidence="7">
    <location>
        <begin position="165"/>
        <end position="186"/>
    </location>
</feature>
<dbReference type="Proteomes" id="UP000185622">
    <property type="component" value="Chromosome"/>
</dbReference>
<evidence type="ECO:0000259" key="8">
    <source>
        <dbReference type="PROSITE" id="PS50893"/>
    </source>
</evidence>
<sequence length="587" mass="63709">MPYSNTEEAVIKRNIIKGRREMARLLRGVRGQFALVAIFAAFINVLVLAGPLFMLQVYDRVLPARSLPTLINLFLLVAFLFMMMGVLDWARGRLLARIGADHQRGLERRVFDAAIVDATVNTQERSSNNALRDLEILQRYYASPVAAAVFDLPWTPLYLGVLFVFHPWLGALAFAGGAALILLSFATQFVTRARLDETAQLENKARYLGNDFLRQIETIVSLGMRESGFKRWQAARHESMNNAIHTTDVSGSFHAVMRALRLLLQTSMLALGAYLVLQGEVSAGAMVAASILMGRALAPVELAVGGWTQWQGASLARDRLAALLGAHPPERKGSEWITPKPQLTVEGLTIRPATSDRATLDMISFSLEPGEALGVIGPLGAGKSVLARSLCNFHRPSAGTIRLDDVPLDQYDRDNLGRLIGYLPQSISFFPGTVAENIARLDPAPDKDRVIAAAKRAGAHQMILKLPAGYDTPIEFEGASLSDRQRQLVALSRALYHDPILLVLDEPNLLLNGDAGPGLHAMLSDLKAHGGAAIVMTNSPGALAECDRILVLDRGAQRALGARDDVLKRMIASATKSRVVPAADSAA</sequence>
<dbReference type="SUPFAM" id="SSF90123">
    <property type="entry name" value="ABC transporter transmembrane region"/>
    <property type="match status" value="1"/>
</dbReference>
<dbReference type="PANTHER" id="PTHR24221:SF248">
    <property type="entry name" value="ABC TRANSPORTER TRANSMEMBRANE REGION"/>
    <property type="match status" value="1"/>
</dbReference>
<keyword evidence="6 7" id="KW-0472">Membrane</keyword>